<evidence type="ECO:0000313" key="4">
    <source>
        <dbReference type="Proteomes" id="UP000182034"/>
    </source>
</evidence>
<dbReference type="OrthoDB" id="9792800at2"/>
<sequence>MYIKYLLIKRFRSIKELNLSFNKELNVIIGPNNAGKTAIVDALRICLGLGSQIREIGIRNDEDFYLDTSNPDYQLEPIEFQLIFEIECEEDREYFTSLLWQNPDIPEEIDLRLNLKYWLETNGSGKRLKWSHWGGESSKLDSNELQLLYYTYLAPLRNAEYELRPYSKDNKVSSLFREMSKYSKTQIVEGLSSIVDQVLDDDHKIALATKLENVVNDDEWSGLIKSGETLVNKHLEKSDIANRNPKVKIGLINFKYNNIVKGVVTSKQIYSDSVVASDISKQRYFDISQNGLGENNIIFSATVFGDIENRRIEKKEHYYAMLIEEPEAHLHPQRQNTFFTYLNELKDFGVQVFMTCHSPTITAKTSIKNLHVLQNINHDVEVVSVKNIVLEPKETSYLRKFLDVTKSQLFFSNGTILVEGISEALLLPVLSKRMIPNGKFSIEKNGIELVNIDGVAFEPFARLYNSNDNTKRLATKCLIVTDDDRGIISAIDFQSNEENIDKDTSKAIIKHLQSIDFLDETNRMAYGADISALVIPNLTEKMPFIRSKIEAKNSAPSARASKASGFEKNNLKTVTAQITFEYELMISGNNIDLISNLYATMHTGTTFLDTTHSKEERAREILIFLNNFKDKSELAQQIAYNIDNESTWNEFVAPKYIVDGINWLIDG</sequence>
<dbReference type="RefSeq" id="WP_072408573.1">
    <property type="nucleotide sequence ID" value="NZ_FPKW01000004.1"/>
</dbReference>
<dbReference type="STRING" id="1612149.SAMN05216324_10481"/>
<dbReference type="AlphaFoldDB" id="A0A1K2ILA9"/>
<dbReference type="SUPFAM" id="SSF52540">
    <property type="entry name" value="P-loop containing nucleoside triphosphate hydrolases"/>
    <property type="match status" value="1"/>
</dbReference>
<organism evidence="3 4">
    <name type="scientific">Chryseobacterium limigenitum</name>
    <dbReference type="NCBI Taxonomy" id="1612149"/>
    <lineage>
        <taxon>Bacteria</taxon>
        <taxon>Pseudomonadati</taxon>
        <taxon>Bacteroidota</taxon>
        <taxon>Flavobacteriia</taxon>
        <taxon>Flavobacteriales</taxon>
        <taxon>Weeksellaceae</taxon>
        <taxon>Chryseobacterium group</taxon>
        <taxon>Chryseobacterium</taxon>
    </lineage>
</organism>
<feature type="domain" description="OLD protein-like TOPRIM" evidence="2">
    <location>
        <begin position="410"/>
        <end position="484"/>
    </location>
</feature>
<dbReference type="InterPro" id="IPR051396">
    <property type="entry name" value="Bact_Antivir_Def_Nuclease"/>
</dbReference>
<evidence type="ECO:0000259" key="2">
    <source>
        <dbReference type="Pfam" id="PF20469"/>
    </source>
</evidence>
<feature type="domain" description="Endonuclease GajA/Old nuclease/RecF-like AAA" evidence="1">
    <location>
        <begin position="1"/>
        <end position="361"/>
    </location>
</feature>
<keyword evidence="3" id="KW-0255">Endonuclease</keyword>
<protein>
    <submittedName>
        <fullName evidence="3">Putative ATP-dependent endonuclease of the OLD family</fullName>
    </submittedName>
</protein>
<dbReference type="EMBL" id="FPKW01000004">
    <property type="protein sequence ID" value="SFZ93000.1"/>
    <property type="molecule type" value="Genomic_DNA"/>
</dbReference>
<dbReference type="Pfam" id="PF20469">
    <property type="entry name" value="OLD-like_TOPRIM"/>
    <property type="match status" value="1"/>
</dbReference>
<dbReference type="InterPro" id="IPR041685">
    <property type="entry name" value="AAA_GajA/Old/RecF-like"/>
</dbReference>
<dbReference type="Gene3D" id="3.40.50.300">
    <property type="entry name" value="P-loop containing nucleotide triphosphate hydrolases"/>
    <property type="match status" value="1"/>
</dbReference>
<dbReference type="Proteomes" id="UP000182034">
    <property type="component" value="Unassembled WGS sequence"/>
</dbReference>
<keyword evidence="3" id="KW-0540">Nuclease</keyword>
<reference evidence="4" key="1">
    <citation type="submission" date="2016-10" db="EMBL/GenBank/DDBJ databases">
        <authorList>
            <person name="Varghese N."/>
            <person name="Submissions S."/>
        </authorList>
    </citation>
    <scope>NUCLEOTIDE SEQUENCE [LARGE SCALE GENOMIC DNA]</scope>
    <source>
        <strain evidence="4">SUR2</strain>
    </source>
</reference>
<dbReference type="PANTHER" id="PTHR43581:SF4">
    <property type="entry name" value="ATP_GTP PHOSPHATASE"/>
    <property type="match status" value="1"/>
</dbReference>
<accession>A0A1K2ILA9</accession>
<keyword evidence="4" id="KW-1185">Reference proteome</keyword>
<gene>
    <name evidence="3" type="ORF">SAMN05216324_10481</name>
</gene>
<evidence type="ECO:0000259" key="1">
    <source>
        <dbReference type="Pfam" id="PF13175"/>
    </source>
</evidence>
<name>A0A1K2ILA9_9FLAO</name>
<evidence type="ECO:0000313" key="3">
    <source>
        <dbReference type="EMBL" id="SFZ93000.1"/>
    </source>
</evidence>
<dbReference type="InterPro" id="IPR034139">
    <property type="entry name" value="TOPRIM_OLD"/>
</dbReference>
<dbReference type="Pfam" id="PF13175">
    <property type="entry name" value="AAA_15"/>
    <property type="match status" value="1"/>
</dbReference>
<dbReference type="PANTHER" id="PTHR43581">
    <property type="entry name" value="ATP/GTP PHOSPHATASE"/>
    <property type="match status" value="1"/>
</dbReference>
<dbReference type="GO" id="GO:0004519">
    <property type="term" value="F:endonuclease activity"/>
    <property type="evidence" value="ECO:0007669"/>
    <property type="project" value="UniProtKB-KW"/>
</dbReference>
<proteinExistence type="predicted"/>
<dbReference type="InterPro" id="IPR027417">
    <property type="entry name" value="P-loop_NTPase"/>
</dbReference>
<keyword evidence="3" id="KW-0378">Hydrolase</keyword>
<dbReference type="CDD" id="cd01026">
    <property type="entry name" value="TOPRIM_OLD"/>
    <property type="match status" value="1"/>
</dbReference>